<dbReference type="GO" id="GO:0004760">
    <property type="term" value="F:L-serine-pyruvate transaminase activity"/>
    <property type="evidence" value="ECO:0007669"/>
    <property type="project" value="TreeGrafter"/>
</dbReference>
<dbReference type="GO" id="GO:0008453">
    <property type="term" value="F:alanine-glyoxylate transaminase activity"/>
    <property type="evidence" value="ECO:0007669"/>
    <property type="project" value="TreeGrafter"/>
</dbReference>
<dbReference type="GO" id="GO:0019265">
    <property type="term" value="P:glycine biosynthetic process, by transamination of glyoxylate"/>
    <property type="evidence" value="ECO:0007669"/>
    <property type="project" value="TreeGrafter"/>
</dbReference>
<dbReference type="AlphaFoldDB" id="A0A2T5G6B7"/>
<dbReference type="PANTHER" id="PTHR21152">
    <property type="entry name" value="AMINOTRANSFERASE CLASS V"/>
    <property type="match status" value="1"/>
</dbReference>
<comment type="cofactor">
    <cofactor evidence="1 7">
        <name>pyridoxal 5'-phosphate</name>
        <dbReference type="ChEBI" id="CHEBI:597326"/>
    </cofactor>
</comment>
<dbReference type="PANTHER" id="PTHR21152:SF40">
    <property type="entry name" value="ALANINE--GLYOXYLATE AMINOTRANSFERASE"/>
    <property type="match status" value="1"/>
</dbReference>
<keyword evidence="5 7" id="KW-0663">Pyridoxal phosphate</keyword>
<dbReference type="SUPFAM" id="SSF53383">
    <property type="entry name" value="PLP-dependent transferases"/>
    <property type="match status" value="1"/>
</dbReference>
<accession>A0A2T5G6B7</accession>
<feature type="binding site" evidence="6">
    <location>
        <position position="337"/>
    </location>
    <ligand>
        <name>substrate</name>
    </ligand>
</feature>
<keyword evidence="4 9" id="KW-0808">Transferase</keyword>
<dbReference type="InterPro" id="IPR015421">
    <property type="entry name" value="PyrdxlP-dep_Trfase_major"/>
</dbReference>
<dbReference type="InterPro" id="IPR000192">
    <property type="entry name" value="Aminotrans_V_dom"/>
</dbReference>
<protein>
    <submittedName>
        <fullName evidence="9">Serine--glyoxylate aminotransferase</fullName>
    </submittedName>
</protein>
<comment type="caution">
    <text evidence="9">The sequence shown here is derived from an EMBL/GenBank/DDBJ whole genome shotgun (WGS) entry which is preliminary data.</text>
</comment>
<dbReference type="Proteomes" id="UP000244016">
    <property type="component" value="Unassembled WGS sequence"/>
</dbReference>
<dbReference type="InterPro" id="IPR015424">
    <property type="entry name" value="PyrdxlP-dep_Trfase"/>
</dbReference>
<comment type="similarity">
    <text evidence="2">Belongs to the class-V pyridoxal-phosphate-dependent aminotransferase family.</text>
</comment>
<keyword evidence="3 9" id="KW-0032">Aminotransferase</keyword>
<organism evidence="9 10">
    <name type="scientific">Brockia lithotrophica</name>
    <dbReference type="NCBI Taxonomy" id="933949"/>
    <lineage>
        <taxon>Bacteria</taxon>
        <taxon>Bacillati</taxon>
        <taxon>Bacillota</taxon>
        <taxon>Bacilli</taxon>
        <taxon>Bacillales</taxon>
        <taxon>Bacillales Family X. Incertae Sedis</taxon>
        <taxon>Brockia</taxon>
    </lineage>
</organism>
<evidence type="ECO:0000256" key="7">
    <source>
        <dbReference type="PIRSR" id="PIRSR000524-50"/>
    </source>
</evidence>
<dbReference type="Gene3D" id="3.40.640.10">
    <property type="entry name" value="Type I PLP-dependent aspartate aminotransferase-like (Major domain)"/>
    <property type="match status" value="1"/>
</dbReference>
<proteinExistence type="inferred from homology"/>
<evidence type="ECO:0000256" key="3">
    <source>
        <dbReference type="ARBA" id="ARBA00022576"/>
    </source>
</evidence>
<evidence type="ECO:0000256" key="6">
    <source>
        <dbReference type="PIRSR" id="PIRSR000524-1"/>
    </source>
</evidence>
<evidence type="ECO:0000256" key="2">
    <source>
        <dbReference type="ARBA" id="ARBA00009236"/>
    </source>
</evidence>
<dbReference type="InterPro" id="IPR024169">
    <property type="entry name" value="SP_NH2Trfase/AEP_transaminase"/>
</dbReference>
<reference evidence="9 10" key="1">
    <citation type="submission" date="2017-08" db="EMBL/GenBank/DDBJ databases">
        <title>Burning lignite coal seam in the remote Altai Mountains harbors a hydrogen-driven thermophilic microbial community.</title>
        <authorList>
            <person name="Kadnikov V.V."/>
            <person name="Mardanov A.V."/>
            <person name="Ivasenko D."/>
            <person name="Beletsky A.V."/>
            <person name="Karnachuk O.V."/>
            <person name="Ravin N.V."/>
        </authorList>
    </citation>
    <scope>NUCLEOTIDE SEQUENCE [LARGE SCALE GENOMIC DNA]</scope>
    <source>
        <strain evidence="9">AL31</strain>
    </source>
</reference>
<evidence type="ECO:0000256" key="4">
    <source>
        <dbReference type="ARBA" id="ARBA00022679"/>
    </source>
</evidence>
<evidence type="ECO:0000313" key="9">
    <source>
        <dbReference type="EMBL" id="PTQ51719.1"/>
    </source>
</evidence>
<dbReference type="EMBL" id="PEBW01000004">
    <property type="protein sequence ID" value="PTQ51719.1"/>
    <property type="molecule type" value="Genomic_DNA"/>
</dbReference>
<sequence>MQDQIYLRIPGPTPVPPRVLRALAQPVVGHRDPLMDERVARITARLKPLFGTQGKVFLLAGSGTLAMETLLVNLTAPGDEVLVVTNGNFGERFASIAREHKRSVHTLSFPPGVPTDAESFRSALAAKPNLRAVIVTHCETSTSLLNPVRELAEIVREVRPEALVLVDGVSSIAGVEMAMDAWGIDGVATGSQKALMTPPGLAIVALGPRALEAMRAVDGPRFYADLRRYEESLAKDTTPFTPAVSLLFALDEALNLIEEEGYENVFARHRLMRDMTRAGIRALGLPLLVEDDAYASPTVTAVDVETLGPKRVLSTLREHFAVVFASGQGNLTPRIVRIGHMGYVSPSDVLHYLAAFEATLELLGYPVRRGAAVAAATEVYTAWATASSSPTR</sequence>
<feature type="domain" description="Aminotransferase class V" evidence="8">
    <location>
        <begin position="5"/>
        <end position="339"/>
    </location>
</feature>
<evidence type="ECO:0000256" key="5">
    <source>
        <dbReference type="ARBA" id="ARBA00022898"/>
    </source>
</evidence>
<evidence type="ECO:0000256" key="1">
    <source>
        <dbReference type="ARBA" id="ARBA00001933"/>
    </source>
</evidence>
<dbReference type="Gene3D" id="3.90.1150.10">
    <property type="entry name" value="Aspartate Aminotransferase, domain 1"/>
    <property type="match status" value="1"/>
</dbReference>
<name>A0A2T5G6B7_9BACL</name>
<evidence type="ECO:0000259" key="8">
    <source>
        <dbReference type="Pfam" id="PF00266"/>
    </source>
</evidence>
<dbReference type="Pfam" id="PF00266">
    <property type="entry name" value="Aminotran_5"/>
    <property type="match status" value="1"/>
</dbReference>
<feature type="modified residue" description="N6-(pyridoxal phosphate)lysine" evidence="7">
    <location>
        <position position="193"/>
    </location>
</feature>
<gene>
    <name evidence="9" type="ORF">BLITH_1357</name>
</gene>
<evidence type="ECO:0000313" key="10">
    <source>
        <dbReference type="Proteomes" id="UP000244016"/>
    </source>
</evidence>
<dbReference type="FunFam" id="3.40.640.10:FF:000027">
    <property type="entry name" value="Serine--pyruvate aminotransferase, mitochondrial"/>
    <property type="match status" value="1"/>
</dbReference>
<dbReference type="PIRSF" id="PIRSF000524">
    <property type="entry name" value="SPT"/>
    <property type="match status" value="1"/>
</dbReference>
<dbReference type="InterPro" id="IPR015422">
    <property type="entry name" value="PyrdxlP-dep_Trfase_small"/>
</dbReference>